<accession>A0ABU8W6R0</accession>
<organism evidence="1 2">
    <name type="scientific">Variovorax humicola</name>
    <dbReference type="NCBI Taxonomy" id="1769758"/>
    <lineage>
        <taxon>Bacteria</taxon>
        <taxon>Pseudomonadati</taxon>
        <taxon>Pseudomonadota</taxon>
        <taxon>Betaproteobacteria</taxon>
        <taxon>Burkholderiales</taxon>
        <taxon>Comamonadaceae</taxon>
        <taxon>Variovorax</taxon>
    </lineage>
</organism>
<name>A0ABU8W6R0_9BURK</name>
<proteinExistence type="predicted"/>
<dbReference type="EMBL" id="JBBKZV010000019">
    <property type="protein sequence ID" value="MEJ8825067.1"/>
    <property type="molecule type" value="Genomic_DNA"/>
</dbReference>
<evidence type="ECO:0000313" key="1">
    <source>
        <dbReference type="EMBL" id="MEJ8825067.1"/>
    </source>
</evidence>
<keyword evidence="2" id="KW-1185">Reference proteome</keyword>
<comment type="caution">
    <text evidence="1">The sequence shown here is derived from an EMBL/GenBank/DDBJ whole genome shotgun (WGS) entry which is preliminary data.</text>
</comment>
<gene>
    <name evidence="1" type="ORF">WKW80_24070</name>
</gene>
<reference evidence="1 2" key="1">
    <citation type="submission" date="2024-03" db="EMBL/GenBank/DDBJ databases">
        <title>Novel species of the genus Variovorax.</title>
        <authorList>
            <person name="Liu Q."/>
            <person name="Xin Y.-H."/>
        </authorList>
    </citation>
    <scope>NUCLEOTIDE SEQUENCE [LARGE SCALE GENOMIC DNA]</scope>
    <source>
        <strain evidence="1 2">KACC 18501</strain>
    </source>
</reference>
<sequence>MAGLACLPVSLFGSVVGLCGLALAWRLAAIEFGRRGLGGRGSWLCGGRRLRRTGCGQCDQEPQITHCSARRICAPRRGEFLRDPDHSLLLLPAVIAPYALAWANVRWVAGTLTMLGFALADREPMDERAATNRACHARVVPVVGTLDISIAGVPLDLPGSDPVCAFALAVGLFFAVPPFTG</sequence>
<dbReference type="Proteomes" id="UP001363010">
    <property type="component" value="Unassembled WGS sequence"/>
</dbReference>
<protein>
    <submittedName>
        <fullName evidence="1">Uncharacterized protein</fullName>
    </submittedName>
</protein>
<evidence type="ECO:0000313" key="2">
    <source>
        <dbReference type="Proteomes" id="UP001363010"/>
    </source>
</evidence>